<gene>
    <name evidence="2" type="ORF">IQ17_06196</name>
</gene>
<feature type="domain" description="DUF6894" evidence="1">
    <location>
        <begin position="17"/>
        <end position="77"/>
    </location>
</feature>
<dbReference type="EMBL" id="VLKL01000025">
    <property type="protein sequence ID" value="TWH97958.1"/>
    <property type="molecule type" value="Genomic_DNA"/>
</dbReference>
<keyword evidence="3" id="KW-1185">Reference proteome</keyword>
<organism evidence="2 3">
    <name type="scientific">Bradyrhizobium daqingense</name>
    <dbReference type="NCBI Taxonomy" id="993502"/>
    <lineage>
        <taxon>Bacteria</taxon>
        <taxon>Pseudomonadati</taxon>
        <taxon>Pseudomonadota</taxon>
        <taxon>Alphaproteobacteria</taxon>
        <taxon>Hyphomicrobiales</taxon>
        <taxon>Nitrobacteraceae</taxon>
        <taxon>Bradyrhizobium</taxon>
    </lineage>
</organism>
<comment type="caution">
    <text evidence="2">The sequence shown here is derived from an EMBL/GenBank/DDBJ whole genome shotgun (WGS) entry which is preliminary data.</text>
</comment>
<accession>A0A562KRA4</accession>
<evidence type="ECO:0000313" key="3">
    <source>
        <dbReference type="Proteomes" id="UP000317176"/>
    </source>
</evidence>
<name>A0A562KRA4_9BRAD</name>
<evidence type="ECO:0000259" key="1">
    <source>
        <dbReference type="Pfam" id="PF21834"/>
    </source>
</evidence>
<dbReference type="InterPro" id="IPR054189">
    <property type="entry name" value="DUF6894"/>
</dbReference>
<dbReference type="AlphaFoldDB" id="A0A562KRA4"/>
<sequence length="85" mass="10138">MPRGTSTGVVHWRRMRRYYFHFEGNRPHTDETGEFLEDDEAAWAAALRLVRDVENGLRPGENWTLRVVSEDTPVYILRVMTKRYR</sequence>
<proteinExistence type="predicted"/>
<protein>
    <recommendedName>
        <fullName evidence="1">DUF6894 domain-containing protein</fullName>
    </recommendedName>
</protein>
<reference evidence="2 3" key="1">
    <citation type="journal article" date="2015" name="Stand. Genomic Sci.">
        <title>Genomic Encyclopedia of Bacterial and Archaeal Type Strains, Phase III: the genomes of soil and plant-associated and newly described type strains.</title>
        <authorList>
            <person name="Whitman W.B."/>
            <person name="Woyke T."/>
            <person name="Klenk H.P."/>
            <person name="Zhou Y."/>
            <person name="Lilburn T.G."/>
            <person name="Beck B.J."/>
            <person name="De Vos P."/>
            <person name="Vandamme P."/>
            <person name="Eisen J.A."/>
            <person name="Garrity G."/>
            <person name="Hugenholtz P."/>
            <person name="Kyrpides N.C."/>
        </authorList>
    </citation>
    <scope>NUCLEOTIDE SEQUENCE [LARGE SCALE GENOMIC DNA]</scope>
    <source>
        <strain evidence="2 3">CGMCC 1.10947</strain>
    </source>
</reference>
<evidence type="ECO:0000313" key="2">
    <source>
        <dbReference type="EMBL" id="TWH97958.1"/>
    </source>
</evidence>
<dbReference type="Pfam" id="PF21834">
    <property type="entry name" value="DUF6894"/>
    <property type="match status" value="1"/>
</dbReference>
<dbReference type="RefSeq" id="WP_308971740.1">
    <property type="nucleotide sequence ID" value="NZ_JBIYEK010000001.1"/>
</dbReference>
<dbReference type="Proteomes" id="UP000317176">
    <property type="component" value="Unassembled WGS sequence"/>
</dbReference>